<protein>
    <recommendedName>
        <fullName evidence="5">TRUD domain-containing protein</fullName>
    </recommendedName>
</protein>
<dbReference type="InterPro" id="IPR042214">
    <property type="entry name" value="TruD_catalytic"/>
</dbReference>
<feature type="compositionally biased region" description="Basic and acidic residues" evidence="4">
    <location>
        <begin position="90"/>
        <end position="99"/>
    </location>
</feature>
<keyword evidence="3" id="KW-0413">Isomerase</keyword>
<evidence type="ECO:0000256" key="3">
    <source>
        <dbReference type="ARBA" id="ARBA00023235"/>
    </source>
</evidence>
<dbReference type="STRING" id="1004156.AYP45_07360"/>
<proteinExistence type="inferred from homology"/>
<keyword evidence="2" id="KW-0819">tRNA processing</keyword>
<evidence type="ECO:0000256" key="2">
    <source>
        <dbReference type="ARBA" id="ARBA00022694"/>
    </source>
</evidence>
<dbReference type="SUPFAM" id="SSF55120">
    <property type="entry name" value="Pseudouridine synthase"/>
    <property type="match status" value="1"/>
</dbReference>
<feature type="domain" description="TRUD" evidence="5">
    <location>
        <begin position="188"/>
        <end position="418"/>
    </location>
</feature>
<comment type="similarity">
    <text evidence="1">Belongs to the pseudouridine synthase TruD family.</text>
</comment>
<dbReference type="PANTHER" id="PTHR13326">
    <property type="entry name" value="TRNA PSEUDOURIDINE SYNTHASE D"/>
    <property type="match status" value="1"/>
</dbReference>
<evidence type="ECO:0000259" key="5">
    <source>
        <dbReference type="PROSITE" id="PS50984"/>
    </source>
</evidence>
<evidence type="ECO:0000313" key="7">
    <source>
        <dbReference type="Proteomes" id="UP000189681"/>
    </source>
</evidence>
<dbReference type="Gene3D" id="3.30.2350.20">
    <property type="entry name" value="TruD, catalytic domain"/>
    <property type="match status" value="1"/>
</dbReference>
<comment type="caution">
    <text evidence="6">The sequence shown here is derived from an EMBL/GenBank/DDBJ whole genome shotgun (WGS) entry which is preliminary data.</text>
</comment>
<dbReference type="PANTHER" id="PTHR13326:SF21">
    <property type="entry name" value="PSEUDOURIDYLATE SYNTHASE PUS7L"/>
    <property type="match status" value="1"/>
</dbReference>
<evidence type="ECO:0000256" key="1">
    <source>
        <dbReference type="ARBA" id="ARBA00007953"/>
    </source>
</evidence>
<dbReference type="InterPro" id="IPR001656">
    <property type="entry name" value="PsdUridine_synth_TruD"/>
</dbReference>
<dbReference type="Pfam" id="PF01142">
    <property type="entry name" value="TruD"/>
    <property type="match status" value="2"/>
</dbReference>
<dbReference type="InterPro" id="IPR020119">
    <property type="entry name" value="PsdUridine_synth_TruD_CS"/>
</dbReference>
<feature type="region of interest" description="Disordered" evidence="4">
    <location>
        <begin position="84"/>
        <end position="109"/>
    </location>
</feature>
<dbReference type="InterPro" id="IPR011760">
    <property type="entry name" value="PsdUridine_synth_TruD_insert"/>
</dbReference>
<dbReference type="GO" id="GO:0003723">
    <property type="term" value="F:RNA binding"/>
    <property type="evidence" value="ECO:0007669"/>
    <property type="project" value="InterPro"/>
</dbReference>
<dbReference type="Gene3D" id="3.30.70.3160">
    <property type="match status" value="2"/>
</dbReference>
<name>A0A1V4AUK4_9BACT</name>
<dbReference type="GO" id="GO:0008033">
    <property type="term" value="P:tRNA processing"/>
    <property type="evidence" value="ECO:0007669"/>
    <property type="project" value="UniProtKB-KW"/>
</dbReference>
<dbReference type="Gene3D" id="1.10.1510.30">
    <property type="match status" value="1"/>
</dbReference>
<feature type="compositionally biased region" description="Low complexity" evidence="4">
    <location>
        <begin position="100"/>
        <end position="109"/>
    </location>
</feature>
<dbReference type="PROSITE" id="PS50984">
    <property type="entry name" value="TRUD"/>
    <property type="match status" value="1"/>
</dbReference>
<dbReference type="GO" id="GO:0001522">
    <property type="term" value="P:pseudouridine synthesis"/>
    <property type="evidence" value="ECO:0007669"/>
    <property type="project" value="InterPro"/>
</dbReference>
<dbReference type="PROSITE" id="PS01268">
    <property type="entry name" value="UPF0024"/>
    <property type="match status" value="1"/>
</dbReference>
<evidence type="ECO:0000256" key="4">
    <source>
        <dbReference type="SAM" id="MobiDB-lite"/>
    </source>
</evidence>
<dbReference type="GO" id="GO:0140098">
    <property type="term" value="F:catalytic activity, acting on RNA"/>
    <property type="evidence" value="ECO:0007669"/>
    <property type="project" value="UniProtKB-ARBA"/>
</dbReference>
<reference evidence="6 7" key="1">
    <citation type="journal article" date="2017" name="Water Res.">
        <title>Discovery and metagenomic analysis of an anammox bacterial enrichment related to Candidatus "Brocadia caroliniensis" in a full-scale glycerol-fed nitritation-denitritation separate centrate treatment process.</title>
        <authorList>
            <person name="Park H."/>
            <person name="Brotto A.C."/>
            <person name="van Loosdrecht M.C."/>
            <person name="Chandran K."/>
        </authorList>
    </citation>
    <scope>NUCLEOTIDE SEQUENCE [LARGE SCALE GENOMIC DNA]</scope>
    <source>
        <strain evidence="6">26THWARD</strain>
    </source>
</reference>
<dbReference type="PIRSF" id="PIRSF037016">
    <property type="entry name" value="Pseudouridin_synth_euk_prd"/>
    <property type="match status" value="1"/>
</dbReference>
<dbReference type="AlphaFoldDB" id="A0A1V4AUK4"/>
<gene>
    <name evidence="6" type="ORF">AYP45_07360</name>
</gene>
<dbReference type="Proteomes" id="UP000189681">
    <property type="component" value="Unassembled WGS sequence"/>
</dbReference>
<evidence type="ECO:0000313" key="6">
    <source>
        <dbReference type="EMBL" id="OOP56814.1"/>
    </source>
</evidence>
<sequence length="459" mass="53472">MLKVKAKPEDFVVEEIADLPFRKDGNFCVYLLKKRGWNTVDILKMLSRKVNIPYSHFSYGGKKDKYALTSQYITIARKSENHTFRPFPRPLERENKEDGNNATNRTTNARLLTQDNRATPDEISRHKPPVLPQQVEEENYSLGFVGYMDRPMGPDLITGNRFHIVVRHLTESELRSALREMDSVKQDGYPNYFDDQRFGSFDARQGFVAEKILRKHYNGALKIYFSRIHPEDSKEERDHRKFLGENWGDWPTCLKGTRSRFEQESFRYLEKNPKGFIPILQRISHEEMVLFFSAYQSHLWNEVLRKIIRSVCNDNFMSGNSHTKGCHGQTCLPGTNLKISKGIAGDYLFYASLNQEKKAYLSNLIIPMPASNIKMPDALTEKQYSEVLQENNLKSPLFNIRKLRQAFFKGIERRAIITPEDLCVDAAEDEVYQGKRKLILKFFLPRGCYGTMFIKRLFC</sequence>
<dbReference type="GO" id="GO:0009982">
    <property type="term" value="F:pseudouridine synthase activity"/>
    <property type="evidence" value="ECO:0007669"/>
    <property type="project" value="InterPro"/>
</dbReference>
<dbReference type="EMBL" id="AYTS01000061">
    <property type="protein sequence ID" value="OOP56814.1"/>
    <property type="molecule type" value="Genomic_DNA"/>
</dbReference>
<accession>A0A1V4AUK4</accession>
<organism evidence="6 7">
    <name type="scientific">Candidatus Brocadia carolinensis</name>
    <dbReference type="NCBI Taxonomy" id="1004156"/>
    <lineage>
        <taxon>Bacteria</taxon>
        <taxon>Pseudomonadati</taxon>
        <taxon>Planctomycetota</taxon>
        <taxon>Candidatus Brocadiia</taxon>
        <taxon>Candidatus Brocadiales</taxon>
        <taxon>Candidatus Brocadiaceae</taxon>
        <taxon>Candidatus Brocadia</taxon>
    </lineage>
</organism>
<dbReference type="InterPro" id="IPR020103">
    <property type="entry name" value="PsdUridine_synth_cat_dom_sf"/>
</dbReference>